<dbReference type="RefSeq" id="WP_163474407.1">
    <property type="nucleotide sequence ID" value="NZ_JAAGWZ010000004.1"/>
</dbReference>
<keyword evidence="2" id="KW-1185">Reference proteome</keyword>
<name>A0A7C9PPU0_9MICO</name>
<gene>
    <name evidence="1" type="ORF">G3T37_13505</name>
</gene>
<dbReference type="Proteomes" id="UP000479756">
    <property type="component" value="Unassembled WGS sequence"/>
</dbReference>
<reference evidence="1 2" key="1">
    <citation type="journal article" date="2014" name="Int. J. Syst. Evol. Microbiol.">
        <title>Description of Galbitalea soli gen. nov., sp. nov., and Frondihabitans sucicola sp. nov.</title>
        <authorList>
            <person name="Kim S.J."/>
            <person name="Lim J.M."/>
            <person name="Ahn J.H."/>
            <person name="Weon H.Y."/>
            <person name="Hamada M."/>
            <person name="Suzuki K."/>
            <person name="Ahn T.Y."/>
            <person name="Kwon S.W."/>
        </authorList>
    </citation>
    <scope>NUCLEOTIDE SEQUENCE [LARGE SCALE GENOMIC DNA]</scope>
    <source>
        <strain evidence="1 2">NBRC 108727</strain>
    </source>
</reference>
<sequence length="206" mass="22651">MKKTVSALSPLLRSTTQGDLLGALIVDPARKWTIRELSQHIGSSYAGVHAEIERLALGQVVREERVGKARVVWANEGYELYRPLAEIVLHAYGPRALLTEALEGVPGVERAFIYGSWAARYAGEFGAPPQDIDVLVVGDASRATLEDIADTVSRRVGREVTMTRVTAEKWDAGDDLFLTTIRERPHVELLIGGTDAHALGERPRRD</sequence>
<accession>A0A7C9PPU0</accession>
<evidence type="ECO:0000313" key="2">
    <source>
        <dbReference type="Proteomes" id="UP000479756"/>
    </source>
</evidence>
<dbReference type="SUPFAM" id="SSF81301">
    <property type="entry name" value="Nucleotidyltransferase"/>
    <property type="match status" value="1"/>
</dbReference>
<organism evidence="1 2">
    <name type="scientific">Galbitalea soli</name>
    <dbReference type="NCBI Taxonomy" id="1268042"/>
    <lineage>
        <taxon>Bacteria</taxon>
        <taxon>Bacillati</taxon>
        <taxon>Actinomycetota</taxon>
        <taxon>Actinomycetes</taxon>
        <taxon>Micrococcales</taxon>
        <taxon>Microbacteriaceae</taxon>
        <taxon>Galbitalea</taxon>
    </lineage>
</organism>
<dbReference type="AlphaFoldDB" id="A0A7C9PPU0"/>
<protein>
    <submittedName>
        <fullName evidence="1">ArsR family transcriptional regulator</fullName>
    </submittedName>
</protein>
<comment type="caution">
    <text evidence="1">The sequence shown here is derived from an EMBL/GenBank/DDBJ whole genome shotgun (WGS) entry which is preliminary data.</text>
</comment>
<evidence type="ECO:0000313" key="1">
    <source>
        <dbReference type="EMBL" id="NEM92368.1"/>
    </source>
</evidence>
<proteinExistence type="predicted"/>
<dbReference type="InterPro" id="IPR043519">
    <property type="entry name" value="NT_sf"/>
</dbReference>
<dbReference type="EMBL" id="JAAGWZ010000004">
    <property type="protein sequence ID" value="NEM92368.1"/>
    <property type="molecule type" value="Genomic_DNA"/>
</dbReference>